<accession>A0A0A2UXT0</accession>
<dbReference type="Proteomes" id="UP000030153">
    <property type="component" value="Unassembled WGS sequence"/>
</dbReference>
<keyword evidence="5" id="KW-0560">Oxidoreductase</keyword>
<dbReference type="NCBIfam" id="NF005381">
    <property type="entry name" value="PRK06924.1"/>
    <property type="match status" value="1"/>
</dbReference>
<dbReference type="InterPro" id="IPR036291">
    <property type="entry name" value="NAD(P)-bd_dom_sf"/>
</dbReference>
<organism evidence="6 7">
    <name type="scientific">Pontibacillus chungwhensis BH030062</name>
    <dbReference type="NCBI Taxonomy" id="1385513"/>
    <lineage>
        <taxon>Bacteria</taxon>
        <taxon>Bacillati</taxon>
        <taxon>Bacillota</taxon>
        <taxon>Bacilli</taxon>
        <taxon>Bacillales</taxon>
        <taxon>Bacillaceae</taxon>
        <taxon>Pontibacillus</taxon>
    </lineage>
</organism>
<dbReference type="RefSeq" id="WP_036782332.1">
    <property type="nucleotide sequence ID" value="NZ_AVBG01000005.1"/>
</dbReference>
<sequence length="249" mass="27045">MNIAVITGVSKGLGESIAEKMMERGTHIIGVSRSGNKNLEKRAEANGVTYTHYACDLSSQEELLSVFSSIVENVKNQAPEKVYVVNNAGVVEPIDRVGSLDADQVVKHVHINLIAPMLVTNLVVEKLANIDVDIINVTSGAANRPVYGWSTYGGTKAGLNYFTETTAFEQNERGTKHRTVAFSPGVMDTDMQADIRSSSEEAFADVEKFKALKEEGKLRSTSVVAGGLMKLLDEGFESGEVYRVDQLLD</sequence>
<comment type="caution">
    <text evidence="6">The sequence shown here is derived from an EMBL/GenBank/DDBJ whole genome shotgun (WGS) entry which is preliminary data.</text>
</comment>
<keyword evidence="7" id="KW-1185">Reference proteome</keyword>
<evidence type="ECO:0000313" key="6">
    <source>
        <dbReference type="EMBL" id="KGP91573.1"/>
    </source>
</evidence>
<dbReference type="PANTHER" id="PTHR44085:SF2">
    <property type="entry name" value="SEPIAPTERIN REDUCTASE"/>
    <property type="match status" value="1"/>
</dbReference>
<evidence type="ECO:0000313" key="7">
    <source>
        <dbReference type="Proteomes" id="UP000030153"/>
    </source>
</evidence>
<dbReference type="PROSITE" id="PS00061">
    <property type="entry name" value="ADH_SHORT"/>
    <property type="match status" value="1"/>
</dbReference>
<dbReference type="Gene3D" id="3.40.50.720">
    <property type="entry name" value="NAD(P)-binding Rossmann-like Domain"/>
    <property type="match status" value="1"/>
</dbReference>
<dbReference type="GO" id="GO:0006729">
    <property type="term" value="P:tetrahydrobiopterin biosynthetic process"/>
    <property type="evidence" value="ECO:0007669"/>
    <property type="project" value="TreeGrafter"/>
</dbReference>
<protein>
    <submittedName>
        <fullName evidence="6">Short-chain dehydrogenase</fullName>
    </submittedName>
</protein>
<comment type="similarity">
    <text evidence="2">Belongs to the short-chain dehydrogenases/reductases (SDR) family.</text>
</comment>
<dbReference type="eggNOG" id="COG1028">
    <property type="taxonomic scope" value="Bacteria"/>
</dbReference>
<dbReference type="OrthoDB" id="9794387at2"/>
<gene>
    <name evidence="6" type="ORF">N780_18195</name>
</gene>
<evidence type="ECO:0000256" key="2">
    <source>
        <dbReference type="ARBA" id="ARBA00006484"/>
    </source>
</evidence>
<dbReference type="SUPFAM" id="SSF51735">
    <property type="entry name" value="NAD(P)-binding Rossmann-fold domains"/>
    <property type="match status" value="1"/>
</dbReference>
<name>A0A0A2UXT0_9BACI</name>
<dbReference type="STRING" id="1385513.N780_18195"/>
<comment type="subcellular location">
    <subcellularLocation>
        <location evidence="1">Cytoplasm</location>
    </subcellularLocation>
</comment>
<reference evidence="6 7" key="1">
    <citation type="submission" date="2013-08" db="EMBL/GenBank/DDBJ databases">
        <title>Genome of Pontibacillus chungwhensis.</title>
        <authorList>
            <person name="Wang Q."/>
            <person name="Wang G."/>
        </authorList>
    </citation>
    <scope>NUCLEOTIDE SEQUENCE [LARGE SCALE GENOMIC DNA]</scope>
    <source>
        <strain evidence="6 7">BH030062</strain>
    </source>
</reference>
<dbReference type="EMBL" id="AVBG01000005">
    <property type="protein sequence ID" value="KGP91573.1"/>
    <property type="molecule type" value="Genomic_DNA"/>
</dbReference>
<dbReference type="InterPro" id="IPR051721">
    <property type="entry name" value="Biopterin_syn/organic_redct"/>
</dbReference>
<dbReference type="PRINTS" id="PR00081">
    <property type="entry name" value="GDHRDH"/>
</dbReference>
<dbReference type="Pfam" id="PF00106">
    <property type="entry name" value="adh_short"/>
    <property type="match status" value="1"/>
</dbReference>
<proteinExistence type="inferred from homology"/>
<evidence type="ECO:0000256" key="3">
    <source>
        <dbReference type="ARBA" id="ARBA00022490"/>
    </source>
</evidence>
<dbReference type="AlphaFoldDB" id="A0A0A2UXT0"/>
<keyword evidence="4" id="KW-0521">NADP</keyword>
<dbReference type="PANTHER" id="PTHR44085">
    <property type="entry name" value="SEPIAPTERIN REDUCTASE"/>
    <property type="match status" value="1"/>
</dbReference>
<dbReference type="InterPro" id="IPR002347">
    <property type="entry name" value="SDR_fam"/>
</dbReference>
<evidence type="ECO:0000256" key="4">
    <source>
        <dbReference type="ARBA" id="ARBA00022857"/>
    </source>
</evidence>
<evidence type="ECO:0000256" key="5">
    <source>
        <dbReference type="ARBA" id="ARBA00023002"/>
    </source>
</evidence>
<evidence type="ECO:0000256" key="1">
    <source>
        <dbReference type="ARBA" id="ARBA00004496"/>
    </source>
</evidence>
<dbReference type="GO" id="GO:0005737">
    <property type="term" value="C:cytoplasm"/>
    <property type="evidence" value="ECO:0007669"/>
    <property type="project" value="UniProtKB-SubCell"/>
</dbReference>
<dbReference type="GO" id="GO:0004757">
    <property type="term" value="F:sepiapterin reductase (NADP+) activity"/>
    <property type="evidence" value="ECO:0007669"/>
    <property type="project" value="TreeGrafter"/>
</dbReference>
<dbReference type="InterPro" id="IPR020904">
    <property type="entry name" value="Sc_DH/Rdtase_CS"/>
</dbReference>
<keyword evidence="3" id="KW-0963">Cytoplasm</keyword>